<dbReference type="GO" id="GO:0015074">
    <property type="term" value="P:DNA integration"/>
    <property type="evidence" value="ECO:0007669"/>
    <property type="project" value="InterPro"/>
</dbReference>
<dbReference type="Pfam" id="PF00665">
    <property type="entry name" value="rve"/>
    <property type="match status" value="1"/>
</dbReference>
<keyword evidence="3" id="KW-1185">Reference proteome</keyword>
<dbReference type="GO" id="GO:0003676">
    <property type="term" value="F:nucleic acid binding"/>
    <property type="evidence" value="ECO:0007669"/>
    <property type="project" value="InterPro"/>
</dbReference>
<dbReference type="PROSITE" id="PS50994">
    <property type="entry name" value="INTEGRASE"/>
    <property type="match status" value="1"/>
</dbReference>
<proteinExistence type="predicted"/>
<protein>
    <recommendedName>
        <fullName evidence="1">Integrase catalytic domain-containing protein</fullName>
    </recommendedName>
</protein>
<organism evidence="2 3">
    <name type="scientific">Elysia crispata</name>
    <name type="common">lettuce slug</name>
    <dbReference type="NCBI Taxonomy" id="231223"/>
    <lineage>
        <taxon>Eukaryota</taxon>
        <taxon>Metazoa</taxon>
        <taxon>Spiralia</taxon>
        <taxon>Lophotrochozoa</taxon>
        <taxon>Mollusca</taxon>
        <taxon>Gastropoda</taxon>
        <taxon>Heterobranchia</taxon>
        <taxon>Euthyneura</taxon>
        <taxon>Panpulmonata</taxon>
        <taxon>Sacoglossa</taxon>
        <taxon>Placobranchoidea</taxon>
        <taxon>Plakobranchidae</taxon>
        <taxon>Elysia</taxon>
    </lineage>
</organism>
<accession>A0AAE1DM30</accession>
<name>A0AAE1DM30_9GAST</name>
<dbReference type="Gene3D" id="3.30.420.10">
    <property type="entry name" value="Ribonuclease H-like superfamily/Ribonuclease H"/>
    <property type="match status" value="1"/>
</dbReference>
<sequence length="308" mass="34884">MAEQKQQTKPLTANELDDTLSKIYYAPGGFQGITALHSRLPKGAASKERFWRWLSSQKVGRYMQTQPPKEVFAHFTENRPNAIHQADLLLLPHDQVGRKTYKYALTLVDAVSRYKAAMPLTSKLANEVAAAFTAIYKDGPLTWPKTLMVDDGHEFKGAVSTLMTKHGVTVRRAQPGHHRSQAFVESFNRRLAERLFRNQAQQEPDTGRDSREWVEVLSTVVADMNDTVTRMTGLPPTPLPETPLPIGTLVYIATNEEDPKDVGRRRATDPWWTHKPYPILRRVSEPGQPVLHYTAFSKHGFTRSQLKT</sequence>
<comment type="caution">
    <text evidence="2">The sequence shown here is derived from an EMBL/GenBank/DDBJ whole genome shotgun (WGS) entry which is preliminary data.</text>
</comment>
<evidence type="ECO:0000259" key="1">
    <source>
        <dbReference type="PROSITE" id="PS50994"/>
    </source>
</evidence>
<dbReference type="AlphaFoldDB" id="A0AAE1DM30"/>
<reference evidence="2" key="1">
    <citation type="journal article" date="2023" name="G3 (Bethesda)">
        <title>A reference genome for the long-term kleptoplast-retaining sea slug Elysia crispata morphotype clarki.</title>
        <authorList>
            <person name="Eastman K.E."/>
            <person name="Pendleton A.L."/>
            <person name="Shaikh M.A."/>
            <person name="Suttiyut T."/>
            <person name="Ogas R."/>
            <person name="Tomko P."/>
            <person name="Gavelis G."/>
            <person name="Widhalm J.R."/>
            <person name="Wisecaver J.H."/>
        </authorList>
    </citation>
    <scope>NUCLEOTIDE SEQUENCE</scope>
    <source>
        <strain evidence="2">ECLA1</strain>
    </source>
</reference>
<dbReference type="InterPro" id="IPR036397">
    <property type="entry name" value="RNaseH_sf"/>
</dbReference>
<feature type="domain" description="Integrase catalytic" evidence="1">
    <location>
        <begin position="76"/>
        <end position="244"/>
    </location>
</feature>
<dbReference type="InterPro" id="IPR001584">
    <property type="entry name" value="Integrase_cat-core"/>
</dbReference>
<gene>
    <name evidence="2" type="ORF">RRG08_051477</name>
</gene>
<evidence type="ECO:0000313" key="2">
    <source>
        <dbReference type="EMBL" id="KAK3775619.1"/>
    </source>
</evidence>
<dbReference type="InterPro" id="IPR012337">
    <property type="entry name" value="RNaseH-like_sf"/>
</dbReference>
<dbReference type="SUPFAM" id="SSF53098">
    <property type="entry name" value="Ribonuclease H-like"/>
    <property type="match status" value="1"/>
</dbReference>
<dbReference type="Proteomes" id="UP001283361">
    <property type="component" value="Unassembled WGS sequence"/>
</dbReference>
<evidence type="ECO:0000313" key="3">
    <source>
        <dbReference type="Proteomes" id="UP001283361"/>
    </source>
</evidence>
<dbReference type="EMBL" id="JAWDGP010003299">
    <property type="protein sequence ID" value="KAK3775619.1"/>
    <property type="molecule type" value="Genomic_DNA"/>
</dbReference>